<dbReference type="AlphaFoldDB" id="A0ABD4Z5V4"/>
<sequence>MFGLNIFKNVKNTVMDFVVKNIDLLITLSIYILLTTIYKAWCISTLATLLGLTVVVSFIGKFLRKFENRSRTILTLNFIKSGKGLSSKTIATLAYVLKILVIVFIMVLGYAIAFAKPYYLIALVVIGSSILFTYHLPQIYIAFASSQRKIDAEVELPYVLIFLRAITPLRLPIYEFLREIEDSVALKSFAKEIKLARKVSSVTSTSFLTSLDMVAANHPSDKIRDLFRRVIGAAISMGDIRDVTERVFEEVYTWFESKVSGLVEKFTIIVGTALFAYFFAPILIASITPVIGGVTLFLVIIILSVQVLTFFLLYALVSSYYPSSLVVKPPKTLFFVGETALIISIAIPITNIFMAITMNYLSNTTLIFILLAILAIPTILSEKEILKSRFYDRFVKMASDALSLSAATGENPAILLSEYSKRFGRRMIRFVRSIVSSYTSTTLRKALVLRAPSIYHASFIETLTTLLRLGYSPESLKAFAASYERLNIAVSRVRSFANTLEGVMIGLSALVGAFLVYLANVYSYMANLIKGVEMPKTIAVITFDPRVYTVIESLSILSLILTSVFVGKVRGGSVLYSFRTAILMLIVFLLARFIASIIKPF</sequence>
<dbReference type="InterPro" id="IPR056569">
    <property type="entry name" value="ArlJ-like"/>
</dbReference>
<keyword evidence="3" id="KW-1185">Reference proteome</keyword>
<gene>
    <name evidence="2" type="ORF">QPL79_04890</name>
</gene>
<feature type="transmembrane region" description="Helical" evidence="1">
    <location>
        <begin position="578"/>
        <end position="598"/>
    </location>
</feature>
<feature type="transmembrane region" description="Helical" evidence="1">
    <location>
        <begin position="44"/>
        <end position="63"/>
    </location>
</feature>
<protein>
    <recommendedName>
        <fullName evidence="4">Type II secretion system protein GspF domain-containing protein</fullName>
    </recommendedName>
</protein>
<feature type="transmembrane region" description="Helical" evidence="1">
    <location>
        <begin position="333"/>
        <end position="354"/>
    </location>
</feature>
<feature type="transmembrane region" description="Helical" evidence="1">
    <location>
        <begin position="21"/>
        <end position="38"/>
    </location>
</feature>
<dbReference type="Proteomes" id="UP001529235">
    <property type="component" value="Unassembled WGS sequence"/>
</dbReference>
<feature type="transmembrane region" description="Helical" evidence="1">
    <location>
        <begin position="266"/>
        <end position="288"/>
    </location>
</feature>
<comment type="caution">
    <text evidence="2">The sequence shown here is derived from an EMBL/GenBank/DDBJ whole genome shotgun (WGS) entry which is preliminary data.</text>
</comment>
<dbReference type="PANTHER" id="PTHR35402">
    <property type="entry name" value="INTEGRAL MEMBRANE PROTEIN-RELATED"/>
    <property type="match status" value="1"/>
</dbReference>
<evidence type="ECO:0000256" key="1">
    <source>
        <dbReference type="SAM" id="Phobius"/>
    </source>
</evidence>
<feature type="transmembrane region" description="Helical" evidence="1">
    <location>
        <begin position="545"/>
        <end position="566"/>
    </location>
</feature>
<dbReference type="PANTHER" id="PTHR35402:SF2">
    <property type="entry name" value="FLAGELLA ACCESSORY PROTEIN J"/>
    <property type="match status" value="1"/>
</dbReference>
<feature type="transmembrane region" description="Helical" evidence="1">
    <location>
        <begin position="294"/>
        <end position="321"/>
    </location>
</feature>
<feature type="transmembrane region" description="Helical" evidence="1">
    <location>
        <begin position="118"/>
        <end position="143"/>
    </location>
</feature>
<name>A0ABD4Z5V4_9CREN</name>
<proteinExistence type="predicted"/>
<evidence type="ECO:0000313" key="2">
    <source>
        <dbReference type="EMBL" id="MDK6028691.1"/>
    </source>
</evidence>
<dbReference type="RefSeq" id="WP_285273666.1">
    <property type="nucleotide sequence ID" value="NZ_JASNVW010000002.1"/>
</dbReference>
<dbReference type="EMBL" id="JASNVW010000002">
    <property type="protein sequence ID" value="MDK6028691.1"/>
    <property type="molecule type" value="Genomic_DNA"/>
</dbReference>
<feature type="transmembrane region" description="Helical" evidence="1">
    <location>
        <begin position="502"/>
        <end position="525"/>
    </location>
</feature>
<keyword evidence="1" id="KW-0472">Membrane</keyword>
<organism evidence="2 3">
    <name type="scientific">Ignisphaera cupida</name>
    <dbReference type="NCBI Taxonomy" id="3050454"/>
    <lineage>
        <taxon>Archaea</taxon>
        <taxon>Thermoproteota</taxon>
        <taxon>Thermoprotei</taxon>
        <taxon>Desulfurococcales</taxon>
        <taxon>Desulfurococcaceae</taxon>
        <taxon>Ignisphaera</taxon>
    </lineage>
</organism>
<evidence type="ECO:0008006" key="4">
    <source>
        <dbReference type="Google" id="ProtNLM"/>
    </source>
</evidence>
<feature type="transmembrane region" description="Helical" evidence="1">
    <location>
        <begin position="90"/>
        <end position="112"/>
    </location>
</feature>
<keyword evidence="1" id="KW-0812">Transmembrane</keyword>
<keyword evidence="1" id="KW-1133">Transmembrane helix</keyword>
<reference evidence="2 3" key="1">
    <citation type="submission" date="2023-05" db="EMBL/GenBank/DDBJ databases">
        <title>A new hyperthermophilic archaea 'Ignisphaera cupida' sp. nov. and description of the family 'Ignisphaeraceae' fam. nov.</title>
        <authorList>
            <person name="Podosokorskaya O.A."/>
            <person name="Elcheninov A.G."/>
            <person name="Klukina A."/>
            <person name="Merkel A.Y."/>
        </authorList>
    </citation>
    <scope>NUCLEOTIDE SEQUENCE [LARGE SCALE GENOMIC DNA]</scope>
    <source>
        <strain evidence="2 3">4213-co</strain>
    </source>
</reference>
<feature type="transmembrane region" description="Helical" evidence="1">
    <location>
        <begin position="360"/>
        <end position="380"/>
    </location>
</feature>
<evidence type="ECO:0000313" key="3">
    <source>
        <dbReference type="Proteomes" id="UP001529235"/>
    </source>
</evidence>
<accession>A0ABD4Z5V4</accession>